<sequence>MIYEIINWGIVLWFIENWVELVGVVLTLVTLYLGIMCKWTVWIISIISSLFYVYINFTKELYALAGLCFYNAVMSFYGLYCWKFIKTKNNQDHSFCLITKKMLLKLIPVGIASGVIVFFFILFIIGRISFFSVLETFITTLSVVIIWMTVRKIVESWLLWIISDVCSVILYLYKEMYPSAFLYVVYTVFAIFGYIFWRKQAVKGL</sequence>
<name>B6YQE2_AZOPC</name>
<comment type="similarity">
    <text evidence="3">Belongs to the nicotinamide ribonucleoside (NR) uptake permease (TC 4.B.1) family.</text>
</comment>
<evidence type="ECO:0000256" key="5">
    <source>
        <dbReference type="ARBA" id="ARBA00022448"/>
    </source>
</evidence>
<keyword evidence="5" id="KW-0813">Transport</keyword>
<organism evidence="11 12">
    <name type="scientific">Azobacteroides pseudotrichonymphae genomovar. CFP2</name>
    <dbReference type="NCBI Taxonomy" id="511995"/>
    <lineage>
        <taxon>Bacteria</taxon>
        <taxon>Pseudomonadati</taxon>
        <taxon>Bacteroidota</taxon>
        <taxon>Bacteroidia</taxon>
        <taxon>Bacteroidales</taxon>
        <taxon>Candidatus Azobacteroides</taxon>
    </lineage>
</organism>
<keyword evidence="6" id="KW-1003">Cell membrane</keyword>
<evidence type="ECO:0000256" key="1">
    <source>
        <dbReference type="ARBA" id="ARBA00002672"/>
    </source>
</evidence>
<gene>
    <name evidence="11" type="ordered locus">CFPG_151</name>
</gene>
<comment type="subcellular location">
    <subcellularLocation>
        <location evidence="2">Cell membrane</location>
        <topology evidence="2">Multi-pass membrane protein</topology>
    </subcellularLocation>
</comment>
<dbReference type="InterPro" id="IPR006419">
    <property type="entry name" value="NMN_transpt_PnuC"/>
</dbReference>
<evidence type="ECO:0000256" key="9">
    <source>
        <dbReference type="ARBA" id="ARBA00023136"/>
    </source>
</evidence>
<feature type="transmembrane region" description="Helical" evidence="10">
    <location>
        <begin position="131"/>
        <end position="150"/>
    </location>
</feature>
<dbReference type="GO" id="GO:0034257">
    <property type="term" value="F:nicotinamide riboside transmembrane transporter activity"/>
    <property type="evidence" value="ECO:0007669"/>
    <property type="project" value="InterPro"/>
</dbReference>
<keyword evidence="12" id="KW-1185">Reference proteome</keyword>
<comment type="function">
    <text evidence="1">Required for nicotinamide riboside transport across the inner membrane.</text>
</comment>
<dbReference type="PANTHER" id="PTHR36122">
    <property type="entry name" value="NICOTINAMIDE RIBOSIDE TRANSPORTER PNUC"/>
    <property type="match status" value="1"/>
</dbReference>
<feature type="transmembrane region" description="Helical" evidence="10">
    <location>
        <begin position="61"/>
        <end position="82"/>
    </location>
</feature>
<dbReference type="KEGG" id="aps:CFPG_151"/>
<keyword evidence="7 10" id="KW-0812">Transmembrane</keyword>
<dbReference type="RefSeq" id="WP_012573175.1">
    <property type="nucleotide sequence ID" value="NC_011565.1"/>
</dbReference>
<evidence type="ECO:0000313" key="12">
    <source>
        <dbReference type="Proteomes" id="UP000000723"/>
    </source>
</evidence>
<feature type="transmembrane region" description="Helical" evidence="10">
    <location>
        <begin position="39"/>
        <end position="55"/>
    </location>
</feature>
<evidence type="ECO:0000256" key="10">
    <source>
        <dbReference type="SAM" id="Phobius"/>
    </source>
</evidence>
<dbReference type="Proteomes" id="UP000000723">
    <property type="component" value="Chromosome"/>
</dbReference>
<dbReference type="OrthoDB" id="9791248at2"/>
<reference evidence="12" key="1">
    <citation type="journal article" date="2008" name="Science">
        <title>Genome of an endosymbiont coupling N2 fixation to cellulolysis within RT protist cells in termite gut.</title>
        <authorList>
            <person name="Hongoh Y."/>
            <person name="Sharma V.K."/>
            <person name="Prakash T."/>
            <person name="Noda S."/>
            <person name="Toh H."/>
            <person name="Taylor T.D."/>
            <person name="Kudo T."/>
            <person name="Sakaki Y."/>
            <person name="Toyoda A."/>
            <person name="Hattori M."/>
            <person name="Ohkuma M."/>
        </authorList>
    </citation>
    <scope>NUCLEOTIDE SEQUENCE [LARGE SCALE GENOMIC DNA]</scope>
</reference>
<evidence type="ECO:0000256" key="8">
    <source>
        <dbReference type="ARBA" id="ARBA00022989"/>
    </source>
</evidence>
<evidence type="ECO:0000256" key="6">
    <source>
        <dbReference type="ARBA" id="ARBA00022475"/>
    </source>
</evidence>
<accession>B6YQE2</accession>
<dbReference type="HOGENOM" id="CLU_076589_2_0_10"/>
<dbReference type="Pfam" id="PF04973">
    <property type="entry name" value="NMN_transporter"/>
    <property type="match status" value="1"/>
</dbReference>
<dbReference type="PANTHER" id="PTHR36122:SF2">
    <property type="entry name" value="NICOTINAMIDE RIBOSIDE TRANSPORTER PNUC"/>
    <property type="match status" value="1"/>
</dbReference>
<dbReference type="eggNOG" id="COG3201">
    <property type="taxonomic scope" value="Bacteria"/>
</dbReference>
<dbReference type="NCBIfam" id="TIGR01528">
    <property type="entry name" value="NMN_trans_PnuC"/>
    <property type="match status" value="1"/>
</dbReference>
<dbReference type="STRING" id="511995.CFPG_151"/>
<protein>
    <recommendedName>
        <fullName evidence="4">Nicotinamide riboside transporter PnuC</fullName>
    </recommendedName>
</protein>
<keyword evidence="8 10" id="KW-1133">Transmembrane helix</keyword>
<evidence type="ECO:0000313" key="11">
    <source>
        <dbReference type="EMBL" id="BAG83414.1"/>
    </source>
</evidence>
<feature type="transmembrane region" description="Helical" evidence="10">
    <location>
        <begin position="6"/>
        <end position="32"/>
    </location>
</feature>
<dbReference type="AlphaFoldDB" id="B6YQE2"/>
<keyword evidence="9 10" id="KW-0472">Membrane</keyword>
<dbReference type="EMBL" id="AP010656">
    <property type="protein sequence ID" value="BAG83414.1"/>
    <property type="molecule type" value="Genomic_DNA"/>
</dbReference>
<evidence type="ECO:0000256" key="4">
    <source>
        <dbReference type="ARBA" id="ARBA00017522"/>
    </source>
</evidence>
<evidence type="ECO:0000256" key="2">
    <source>
        <dbReference type="ARBA" id="ARBA00004651"/>
    </source>
</evidence>
<feature type="transmembrane region" description="Helical" evidence="10">
    <location>
        <begin position="103"/>
        <end position="125"/>
    </location>
</feature>
<feature type="transmembrane region" description="Helical" evidence="10">
    <location>
        <begin position="180"/>
        <end position="197"/>
    </location>
</feature>
<dbReference type="GO" id="GO:0005886">
    <property type="term" value="C:plasma membrane"/>
    <property type="evidence" value="ECO:0007669"/>
    <property type="project" value="UniProtKB-SubCell"/>
</dbReference>
<feature type="transmembrane region" description="Helical" evidence="10">
    <location>
        <begin position="157"/>
        <end position="174"/>
    </location>
</feature>
<proteinExistence type="inferred from homology"/>
<evidence type="ECO:0000256" key="7">
    <source>
        <dbReference type="ARBA" id="ARBA00022692"/>
    </source>
</evidence>
<evidence type="ECO:0000256" key="3">
    <source>
        <dbReference type="ARBA" id="ARBA00006669"/>
    </source>
</evidence>